<protein>
    <submittedName>
        <fullName evidence="1">Uncharacterized protein</fullName>
    </submittedName>
</protein>
<proteinExistence type="predicted"/>
<dbReference type="Proteomes" id="UP000440578">
    <property type="component" value="Unassembled WGS sequence"/>
</dbReference>
<dbReference type="EMBL" id="VIIS01002197">
    <property type="protein sequence ID" value="KAF0287347.1"/>
    <property type="molecule type" value="Genomic_DNA"/>
</dbReference>
<keyword evidence="2" id="KW-1185">Reference proteome</keyword>
<dbReference type="PROSITE" id="PS51257">
    <property type="entry name" value="PROKAR_LIPOPROTEIN"/>
    <property type="match status" value="1"/>
</dbReference>
<organism evidence="1 2">
    <name type="scientific">Amphibalanus amphitrite</name>
    <name type="common">Striped barnacle</name>
    <name type="synonym">Balanus amphitrite</name>
    <dbReference type="NCBI Taxonomy" id="1232801"/>
    <lineage>
        <taxon>Eukaryota</taxon>
        <taxon>Metazoa</taxon>
        <taxon>Ecdysozoa</taxon>
        <taxon>Arthropoda</taxon>
        <taxon>Crustacea</taxon>
        <taxon>Multicrustacea</taxon>
        <taxon>Cirripedia</taxon>
        <taxon>Thoracica</taxon>
        <taxon>Thoracicalcarea</taxon>
        <taxon>Balanomorpha</taxon>
        <taxon>Balanoidea</taxon>
        <taxon>Balanidae</taxon>
        <taxon>Amphibalaninae</taxon>
        <taxon>Amphibalanus</taxon>
    </lineage>
</organism>
<dbReference type="AlphaFoldDB" id="A0A6A4UUF6"/>
<evidence type="ECO:0000313" key="2">
    <source>
        <dbReference type="Proteomes" id="UP000440578"/>
    </source>
</evidence>
<comment type="caution">
    <text evidence="1">The sequence shown here is derived from an EMBL/GenBank/DDBJ whole genome shotgun (WGS) entry which is preliminary data.</text>
</comment>
<sequence>MMDPRGITVTFSRHYTQHSTISSLQISSISCHQLSNINSLLCTDISCHQLSSICSLMCALLWKNVIHHVAVRLRRHITRRKPLRPLKPEGGRHQRVSQRASGEKVCWVISRSAVKPVLYSGQFLDLSDPV</sequence>
<reference evidence="1 2" key="1">
    <citation type="submission" date="2019-07" db="EMBL/GenBank/DDBJ databases">
        <title>Draft genome assembly of a fouling barnacle, Amphibalanus amphitrite (Darwin, 1854): The first reference genome for Thecostraca.</title>
        <authorList>
            <person name="Kim W."/>
        </authorList>
    </citation>
    <scope>NUCLEOTIDE SEQUENCE [LARGE SCALE GENOMIC DNA]</scope>
    <source>
        <strain evidence="1">SNU_AA5</strain>
        <tissue evidence="1">Soma without cirri and trophi</tissue>
    </source>
</reference>
<evidence type="ECO:0000313" key="1">
    <source>
        <dbReference type="EMBL" id="KAF0287347.1"/>
    </source>
</evidence>
<gene>
    <name evidence="1" type="ORF">FJT64_001471</name>
</gene>
<accession>A0A6A4UUF6</accession>
<name>A0A6A4UUF6_AMPAM</name>